<sequence>MRYPKRPSTNQTIGHGPDISVPKPPEDFDEVILDMSSDAQSDADEQADNEFECTGNLEPKCFLKPS</sequence>
<name>A0ABQ9IKS8_9NEOP</name>
<organism evidence="2 3">
    <name type="scientific">Dryococelus australis</name>
    <dbReference type="NCBI Taxonomy" id="614101"/>
    <lineage>
        <taxon>Eukaryota</taxon>
        <taxon>Metazoa</taxon>
        <taxon>Ecdysozoa</taxon>
        <taxon>Arthropoda</taxon>
        <taxon>Hexapoda</taxon>
        <taxon>Insecta</taxon>
        <taxon>Pterygota</taxon>
        <taxon>Neoptera</taxon>
        <taxon>Polyneoptera</taxon>
        <taxon>Phasmatodea</taxon>
        <taxon>Verophasmatodea</taxon>
        <taxon>Anareolatae</taxon>
        <taxon>Phasmatidae</taxon>
        <taxon>Eurycanthinae</taxon>
        <taxon>Dryococelus</taxon>
    </lineage>
</organism>
<keyword evidence="3" id="KW-1185">Reference proteome</keyword>
<comment type="caution">
    <text evidence="2">The sequence shown here is derived from an EMBL/GenBank/DDBJ whole genome shotgun (WGS) entry which is preliminary data.</text>
</comment>
<dbReference type="EMBL" id="JARBHB010000001">
    <property type="protein sequence ID" value="KAJ8896814.1"/>
    <property type="molecule type" value="Genomic_DNA"/>
</dbReference>
<evidence type="ECO:0000313" key="2">
    <source>
        <dbReference type="EMBL" id="KAJ8896814.1"/>
    </source>
</evidence>
<protein>
    <submittedName>
        <fullName evidence="2">Uncharacterized protein</fullName>
    </submittedName>
</protein>
<feature type="region of interest" description="Disordered" evidence="1">
    <location>
        <begin position="1"/>
        <end position="25"/>
    </location>
</feature>
<accession>A0ABQ9IKS8</accession>
<reference evidence="2 3" key="1">
    <citation type="submission" date="2023-02" db="EMBL/GenBank/DDBJ databases">
        <title>LHISI_Scaffold_Assembly.</title>
        <authorList>
            <person name="Stuart O.P."/>
            <person name="Cleave R."/>
            <person name="Magrath M.J.L."/>
            <person name="Mikheyev A.S."/>
        </authorList>
    </citation>
    <scope>NUCLEOTIDE SEQUENCE [LARGE SCALE GENOMIC DNA]</scope>
    <source>
        <strain evidence="2">Daus_M_001</strain>
        <tissue evidence="2">Leg muscle</tissue>
    </source>
</reference>
<evidence type="ECO:0000256" key="1">
    <source>
        <dbReference type="SAM" id="MobiDB-lite"/>
    </source>
</evidence>
<gene>
    <name evidence="2" type="ORF">PR048_002160</name>
</gene>
<dbReference type="Proteomes" id="UP001159363">
    <property type="component" value="Chromosome 1"/>
</dbReference>
<evidence type="ECO:0000313" key="3">
    <source>
        <dbReference type="Proteomes" id="UP001159363"/>
    </source>
</evidence>
<proteinExistence type="predicted"/>